<feature type="transmembrane region" description="Helical" evidence="1">
    <location>
        <begin position="48"/>
        <end position="65"/>
    </location>
</feature>
<evidence type="ECO:0000313" key="3">
    <source>
        <dbReference type="Proteomes" id="UP001403094"/>
    </source>
</evidence>
<evidence type="ECO:0008006" key="4">
    <source>
        <dbReference type="Google" id="ProtNLM"/>
    </source>
</evidence>
<sequence length="73" mass="7589">MGRMSSSAPAPGTTTDRSTRRLALYALIICVLAVAAAVVSFVNGSFLGILWVLIAGLASNIAWFAHKRAAAGR</sequence>
<evidence type="ECO:0000313" key="2">
    <source>
        <dbReference type="EMBL" id="GAA2042441.1"/>
    </source>
</evidence>
<keyword evidence="1" id="KW-0812">Transmembrane</keyword>
<dbReference type="Proteomes" id="UP001403094">
    <property type="component" value="Unassembled WGS sequence"/>
</dbReference>
<accession>A0ABP5GCH5</accession>
<protein>
    <recommendedName>
        <fullName evidence="4">Secreted protein</fullName>
    </recommendedName>
</protein>
<proteinExistence type="predicted"/>
<keyword evidence="1" id="KW-1133">Transmembrane helix</keyword>
<organism evidence="2 3">
    <name type="scientific">Streptomyces cheonanensis</name>
    <dbReference type="NCBI Taxonomy" id="312720"/>
    <lineage>
        <taxon>Bacteria</taxon>
        <taxon>Bacillati</taxon>
        <taxon>Actinomycetota</taxon>
        <taxon>Actinomycetes</taxon>
        <taxon>Kitasatosporales</taxon>
        <taxon>Streptomycetaceae</taxon>
        <taxon>Streptomyces</taxon>
    </lineage>
</organism>
<evidence type="ECO:0000256" key="1">
    <source>
        <dbReference type="SAM" id="Phobius"/>
    </source>
</evidence>
<gene>
    <name evidence="2" type="ORF">GCM10009757_05960</name>
</gene>
<name>A0ABP5GCH5_9ACTN</name>
<comment type="caution">
    <text evidence="2">The sequence shown here is derived from an EMBL/GenBank/DDBJ whole genome shotgun (WGS) entry which is preliminary data.</text>
</comment>
<reference evidence="3" key="1">
    <citation type="journal article" date="2019" name="Int. J. Syst. Evol. Microbiol.">
        <title>The Global Catalogue of Microorganisms (GCM) 10K type strain sequencing project: providing services to taxonomists for standard genome sequencing and annotation.</title>
        <authorList>
            <consortium name="The Broad Institute Genomics Platform"/>
            <consortium name="The Broad Institute Genome Sequencing Center for Infectious Disease"/>
            <person name="Wu L."/>
            <person name="Ma J."/>
        </authorList>
    </citation>
    <scope>NUCLEOTIDE SEQUENCE [LARGE SCALE GENOMIC DNA]</scope>
    <source>
        <strain evidence="3">JCM 14549</strain>
    </source>
</reference>
<feature type="transmembrane region" description="Helical" evidence="1">
    <location>
        <begin position="22"/>
        <end position="42"/>
    </location>
</feature>
<keyword evidence="3" id="KW-1185">Reference proteome</keyword>
<dbReference type="EMBL" id="BAAANQ010000001">
    <property type="protein sequence ID" value="GAA2042441.1"/>
    <property type="molecule type" value="Genomic_DNA"/>
</dbReference>
<keyword evidence="1" id="KW-0472">Membrane</keyword>